<feature type="domain" description="Sieve element occlusion C-terminal" evidence="2">
    <location>
        <begin position="505"/>
        <end position="580"/>
    </location>
</feature>
<evidence type="ECO:0008006" key="5">
    <source>
        <dbReference type="Google" id="ProtNLM"/>
    </source>
</evidence>
<feature type="domain" description="Sieve element occlusion N-terminal" evidence="1">
    <location>
        <begin position="16"/>
        <end position="124"/>
    </location>
</feature>
<dbReference type="OrthoDB" id="1774439at2759"/>
<reference evidence="3 4" key="1">
    <citation type="submission" date="2019-06" db="EMBL/GenBank/DDBJ databases">
        <title>A chromosomal-level reference genome of Carpinus fangiana (Coryloideae, Betulaceae).</title>
        <authorList>
            <person name="Yang X."/>
            <person name="Wang Z."/>
            <person name="Zhang L."/>
            <person name="Hao G."/>
            <person name="Liu J."/>
            <person name="Yang Y."/>
        </authorList>
    </citation>
    <scope>NUCLEOTIDE SEQUENCE [LARGE SCALE GENOMIC DNA]</scope>
    <source>
        <strain evidence="3">Cfa_2016G</strain>
        <tissue evidence="3">Leaf</tissue>
    </source>
</reference>
<keyword evidence="4" id="KW-1185">Reference proteome</keyword>
<dbReference type="InterPro" id="IPR027942">
    <property type="entry name" value="SEO_N"/>
</dbReference>
<evidence type="ECO:0000313" key="4">
    <source>
        <dbReference type="Proteomes" id="UP000327013"/>
    </source>
</evidence>
<dbReference type="Proteomes" id="UP000327013">
    <property type="component" value="Chromosome 2"/>
</dbReference>
<proteinExistence type="predicted"/>
<dbReference type="EMBL" id="CM017322">
    <property type="protein sequence ID" value="KAE8007875.1"/>
    <property type="molecule type" value="Genomic_DNA"/>
</dbReference>
<dbReference type="Pfam" id="PF14576">
    <property type="entry name" value="SEO_N"/>
    <property type="match status" value="2"/>
</dbReference>
<evidence type="ECO:0000313" key="3">
    <source>
        <dbReference type="EMBL" id="KAE8007875.1"/>
    </source>
</evidence>
<dbReference type="InterPro" id="IPR027944">
    <property type="entry name" value="SEO_C"/>
</dbReference>
<dbReference type="AlphaFoldDB" id="A0A5N6QL97"/>
<dbReference type="Pfam" id="PF14577">
    <property type="entry name" value="SEO_C"/>
    <property type="match status" value="1"/>
</dbReference>
<protein>
    <recommendedName>
        <fullName evidence="5">Sieve element occlusion N-terminal domain-containing protein</fullName>
    </recommendedName>
</protein>
<sequence>MASDMIEGELNVLTMSNDQIVNLISPTHLPAEEKFDASSLFVVVRNILMRRQEHQEKLEEKVSTASFDPLLCTLLKQVSYEMAGREPYVGFAHKTTMSILNKLSNYSLEAKAVLTLAAFTLDYEDRLELRSSHKLVSIIYDTLNIMESIFELKRLSTNKDINDEPAYVYWIIITIVACIPHMCCLTTSDEDKTQDPLPLVQTISQAGLFDLQSKIRICQVEIEEKKAGRKLKEFLQTPDEILEVFKELIFARNDVQPLIDGSTNEMASVDVLKKKNVLLLISSLDISNRDISKLMSIYHGIREKGDQYKIIWIPIVEQWTDDLRKKFEMLRSKMPWYIVQYFSPVAGIKFIKEEWHFENRTEKVYLTWDSSQCTTQIPSWTPISHITYPEPIVVVMNSQGDVVNENALNMIQRRGMEAFPFTRQIHDYDTCTAEGAFMRPPGPYAIEEYIFHWGGKDNIWIEQFSEKVNVVAEDPVIKEAHISIELSCIRKGYKQPFWKLCVSCKTPKKTEADLGNQEIQKLLLSFKNESRWAVLTKWSTRVVSDHGTTILKVLEAFEEWKVNVPKKGFEICFKEYHEKFLPIGPLP</sequence>
<name>A0A5N6QL97_9ROSI</name>
<dbReference type="PANTHER" id="PTHR33232:SF18">
    <property type="entry name" value="PROTEIN SIEVE ELEMENT OCCLUSION B-LIKE"/>
    <property type="match status" value="1"/>
</dbReference>
<evidence type="ECO:0000259" key="2">
    <source>
        <dbReference type="Pfam" id="PF14577"/>
    </source>
</evidence>
<dbReference type="InterPro" id="IPR039299">
    <property type="entry name" value="SEOA"/>
</dbReference>
<feature type="domain" description="Sieve element occlusion N-terminal" evidence="1">
    <location>
        <begin position="133"/>
        <end position="237"/>
    </location>
</feature>
<accession>A0A5N6QL97</accession>
<evidence type="ECO:0000259" key="1">
    <source>
        <dbReference type="Pfam" id="PF14576"/>
    </source>
</evidence>
<dbReference type="GO" id="GO:0010088">
    <property type="term" value="P:phloem development"/>
    <property type="evidence" value="ECO:0007669"/>
    <property type="project" value="InterPro"/>
</dbReference>
<dbReference type="PANTHER" id="PTHR33232">
    <property type="entry name" value="PROTEIN SIEVE ELEMENT OCCLUSION B-LIKE"/>
    <property type="match status" value="1"/>
</dbReference>
<gene>
    <name evidence="3" type="ORF">FH972_004436</name>
</gene>
<organism evidence="3 4">
    <name type="scientific">Carpinus fangiana</name>
    <dbReference type="NCBI Taxonomy" id="176857"/>
    <lineage>
        <taxon>Eukaryota</taxon>
        <taxon>Viridiplantae</taxon>
        <taxon>Streptophyta</taxon>
        <taxon>Embryophyta</taxon>
        <taxon>Tracheophyta</taxon>
        <taxon>Spermatophyta</taxon>
        <taxon>Magnoliopsida</taxon>
        <taxon>eudicotyledons</taxon>
        <taxon>Gunneridae</taxon>
        <taxon>Pentapetalae</taxon>
        <taxon>rosids</taxon>
        <taxon>fabids</taxon>
        <taxon>Fagales</taxon>
        <taxon>Betulaceae</taxon>
        <taxon>Carpinus</taxon>
    </lineage>
</organism>